<dbReference type="EMBL" id="JAHRIN010027673">
    <property type="protein sequence ID" value="MEQ2201381.1"/>
    <property type="molecule type" value="Genomic_DNA"/>
</dbReference>
<dbReference type="Proteomes" id="UP001434883">
    <property type="component" value="Unassembled WGS sequence"/>
</dbReference>
<protein>
    <submittedName>
        <fullName evidence="1">Uncharacterized protein</fullName>
    </submittedName>
</protein>
<sequence length="103" mass="11090">MTSIIQGCGITAGIICNKGLGPIHTTQSLLVMLAACSTINNQLFGPDTPVITWNQSSAVKFPNIIFNLFAVALGERVVSVFTSQTKRSKFGSDPETQAHRRKP</sequence>
<keyword evidence="2" id="KW-1185">Reference proteome</keyword>
<gene>
    <name evidence="1" type="ORF">XENOCAPTIV_011537</name>
</gene>
<reference evidence="1 2" key="1">
    <citation type="submission" date="2021-06" db="EMBL/GenBank/DDBJ databases">
        <authorList>
            <person name="Palmer J.M."/>
        </authorList>
    </citation>
    <scope>NUCLEOTIDE SEQUENCE [LARGE SCALE GENOMIC DNA]</scope>
    <source>
        <strain evidence="1 2">XC_2019</strain>
        <tissue evidence="1">Muscle</tissue>
    </source>
</reference>
<evidence type="ECO:0000313" key="1">
    <source>
        <dbReference type="EMBL" id="MEQ2201381.1"/>
    </source>
</evidence>
<comment type="caution">
    <text evidence="1">The sequence shown here is derived from an EMBL/GenBank/DDBJ whole genome shotgun (WGS) entry which is preliminary data.</text>
</comment>
<evidence type="ECO:0000313" key="2">
    <source>
        <dbReference type="Proteomes" id="UP001434883"/>
    </source>
</evidence>
<accession>A0ABV0R158</accession>
<organism evidence="1 2">
    <name type="scientific">Xenoophorus captivus</name>
    <dbReference type="NCBI Taxonomy" id="1517983"/>
    <lineage>
        <taxon>Eukaryota</taxon>
        <taxon>Metazoa</taxon>
        <taxon>Chordata</taxon>
        <taxon>Craniata</taxon>
        <taxon>Vertebrata</taxon>
        <taxon>Euteleostomi</taxon>
        <taxon>Actinopterygii</taxon>
        <taxon>Neopterygii</taxon>
        <taxon>Teleostei</taxon>
        <taxon>Neoteleostei</taxon>
        <taxon>Acanthomorphata</taxon>
        <taxon>Ovalentaria</taxon>
        <taxon>Atherinomorphae</taxon>
        <taxon>Cyprinodontiformes</taxon>
        <taxon>Goodeidae</taxon>
        <taxon>Xenoophorus</taxon>
    </lineage>
</organism>
<name>A0ABV0R158_9TELE</name>
<proteinExistence type="predicted"/>